<name>A0A1I3LPQ5_9SPIR</name>
<proteinExistence type="predicted"/>
<evidence type="ECO:0000313" key="1">
    <source>
        <dbReference type="EMBL" id="SFI86672.1"/>
    </source>
</evidence>
<gene>
    <name evidence="1" type="ORF">SAMN04487775_107120</name>
</gene>
<evidence type="ECO:0000313" key="2">
    <source>
        <dbReference type="Proteomes" id="UP000182737"/>
    </source>
</evidence>
<dbReference type="Proteomes" id="UP000182737">
    <property type="component" value="Unassembled WGS sequence"/>
</dbReference>
<reference evidence="2" key="1">
    <citation type="submission" date="2016-10" db="EMBL/GenBank/DDBJ databases">
        <authorList>
            <person name="Varghese N."/>
            <person name="Submissions S."/>
        </authorList>
    </citation>
    <scope>NUCLEOTIDE SEQUENCE [LARGE SCALE GENOMIC DNA]</scope>
    <source>
        <strain evidence="2">XBD1002</strain>
    </source>
</reference>
<accession>A0A1I3LPQ5</accession>
<dbReference type="AlphaFoldDB" id="A0A1I3LPQ5"/>
<protein>
    <submittedName>
        <fullName evidence="1">Uncharacterized protein</fullName>
    </submittedName>
</protein>
<dbReference type="EMBL" id="FORI01000007">
    <property type="protein sequence ID" value="SFI86672.1"/>
    <property type="molecule type" value="Genomic_DNA"/>
</dbReference>
<sequence>MVRYWNQTDGFTECDLRFSFDKLISFEAKFEEEFDNEPSLDEYVNEYVNTFRMRKDQDEFVFPEYISCSGINLLVNKLMGTSIQLYDKEKSTVAYEIKENKDKPLGYSKWTVSRFKLLANDYIDEDIMFDTMRIYDLSDDGNYITLIDYYDNYLKVKISPDSKSEKLINRILYLHEQRQIYHAINCFADFYGYIGMDENDTPVFFIEMID</sequence>
<dbReference type="RefSeq" id="WP_074932354.1">
    <property type="nucleotide sequence ID" value="NZ_FORI01000007.1"/>
</dbReference>
<organism evidence="1 2">
    <name type="scientific">Treponema bryantii</name>
    <dbReference type="NCBI Taxonomy" id="163"/>
    <lineage>
        <taxon>Bacteria</taxon>
        <taxon>Pseudomonadati</taxon>
        <taxon>Spirochaetota</taxon>
        <taxon>Spirochaetia</taxon>
        <taxon>Spirochaetales</taxon>
        <taxon>Treponemataceae</taxon>
        <taxon>Treponema</taxon>
    </lineage>
</organism>
<keyword evidence="2" id="KW-1185">Reference proteome</keyword>